<dbReference type="PANTHER" id="PTHR35848">
    <property type="entry name" value="OXALATE-BINDING PROTEIN"/>
    <property type="match status" value="1"/>
</dbReference>
<keyword evidence="1" id="KW-0479">Metal-binding</keyword>
<gene>
    <name evidence="3" type="ORF">SAMN05444406_101126</name>
</gene>
<keyword evidence="4" id="KW-1185">Reference proteome</keyword>
<evidence type="ECO:0000259" key="2">
    <source>
        <dbReference type="Pfam" id="PF07883"/>
    </source>
</evidence>
<proteinExistence type="predicted"/>
<dbReference type="InterPro" id="IPR014710">
    <property type="entry name" value="RmlC-like_jellyroll"/>
</dbReference>
<name>A0A1I5RVG5_9FIRM</name>
<accession>A0A1I5RVG5</accession>
<evidence type="ECO:0000256" key="1">
    <source>
        <dbReference type="ARBA" id="ARBA00022723"/>
    </source>
</evidence>
<dbReference type="InterPro" id="IPR011051">
    <property type="entry name" value="RmlC_Cupin_sf"/>
</dbReference>
<dbReference type="Gene3D" id="2.60.120.10">
    <property type="entry name" value="Jelly Rolls"/>
    <property type="match status" value="1"/>
</dbReference>
<organism evidence="3 4">
    <name type="scientific">Caldicoprobacter faecalis</name>
    <dbReference type="NCBI Taxonomy" id="937334"/>
    <lineage>
        <taxon>Bacteria</taxon>
        <taxon>Bacillati</taxon>
        <taxon>Bacillota</taxon>
        <taxon>Clostridia</taxon>
        <taxon>Caldicoprobacterales</taxon>
        <taxon>Caldicoprobacteraceae</taxon>
        <taxon>Caldicoprobacter</taxon>
    </lineage>
</organism>
<dbReference type="OrthoDB" id="9797047at2"/>
<dbReference type="RefSeq" id="WP_025746678.1">
    <property type="nucleotide sequence ID" value="NZ_FOXR01000001.1"/>
</dbReference>
<dbReference type="InterPro" id="IPR013096">
    <property type="entry name" value="Cupin_2"/>
</dbReference>
<dbReference type="PANTHER" id="PTHR35848:SF6">
    <property type="entry name" value="CUPIN TYPE-2 DOMAIN-CONTAINING PROTEIN"/>
    <property type="match status" value="1"/>
</dbReference>
<evidence type="ECO:0000313" key="4">
    <source>
        <dbReference type="Proteomes" id="UP000198577"/>
    </source>
</evidence>
<dbReference type="InterPro" id="IPR051610">
    <property type="entry name" value="GPI/OXD"/>
</dbReference>
<protein>
    <submittedName>
        <fullName evidence="3">Cupin domain-containing protein</fullName>
    </submittedName>
</protein>
<dbReference type="Pfam" id="PF07883">
    <property type="entry name" value="Cupin_2"/>
    <property type="match status" value="1"/>
</dbReference>
<dbReference type="CDD" id="cd02221">
    <property type="entry name" value="cupin_TM1287-like"/>
    <property type="match status" value="1"/>
</dbReference>
<dbReference type="Proteomes" id="UP000198577">
    <property type="component" value="Unassembled WGS sequence"/>
</dbReference>
<feature type="domain" description="Cupin type-2" evidence="2">
    <location>
        <begin position="43"/>
        <end position="110"/>
    </location>
</feature>
<dbReference type="AlphaFoldDB" id="A0A1I5RVG5"/>
<sequence>MIIKAHEMEVELRERMRGGNGTVKITHIGKEQLPAKTRLFAKITLEKGCSIGFHQHANETEMFYFLKGRGKVDDNGTTHYVQAGDAMFTGGGKGHSVENCGDEPLELLAVIVLD</sequence>
<dbReference type="GO" id="GO:0046872">
    <property type="term" value="F:metal ion binding"/>
    <property type="evidence" value="ECO:0007669"/>
    <property type="project" value="UniProtKB-KW"/>
</dbReference>
<dbReference type="EMBL" id="FOXR01000001">
    <property type="protein sequence ID" value="SFP62241.1"/>
    <property type="molecule type" value="Genomic_DNA"/>
</dbReference>
<evidence type="ECO:0000313" key="3">
    <source>
        <dbReference type="EMBL" id="SFP62241.1"/>
    </source>
</evidence>
<dbReference type="SUPFAM" id="SSF51182">
    <property type="entry name" value="RmlC-like cupins"/>
    <property type="match status" value="1"/>
</dbReference>
<dbReference type="STRING" id="937334.SAMN05444406_101126"/>
<reference evidence="3 4" key="1">
    <citation type="submission" date="2016-10" db="EMBL/GenBank/DDBJ databases">
        <authorList>
            <person name="de Groot N.N."/>
        </authorList>
    </citation>
    <scope>NUCLEOTIDE SEQUENCE [LARGE SCALE GENOMIC DNA]</scope>
    <source>
        <strain evidence="3 4">DSM 20678</strain>
    </source>
</reference>